<keyword evidence="5" id="KW-0507">mRNA processing</keyword>
<proteinExistence type="inferred from homology"/>
<dbReference type="PANTHER" id="PTHR11805">
    <property type="entry name" value="CYSTEINE-RICH PDZ-BINDING PROTEIN"/>
    <property type="match status" value="1"/>
</dbReference>
<comment type="similarity">
    <text evidence="2">Belongs to the CRIPT family.</text>
</comment>
<dbReference type="GO" id="GO:0006397">
    <property type="term" value="P:mRNA processing"/>
    <property type="evidence" value="ECO:0007669"/>
    <property type="project" value="UniProtKB-KW"/>
</dbReference>
<evidence type="ECO:0000256" key="5">
    <source>
        <dbReference type="ARBA" id="ARBA00022664"/>
    </source>
</evidence>
<sequence>MVCEKCTSKLRQLPSAKKLQNSQKPSTSIINRPLLSKDKFKPNNKDSFKKCKICKKPTHREGAYYCQDCSYQKGICALCGRKIANTSSYRQSST</sequence>
<evidence type="ECO:0000256" key="6">
    <source>
        <dbReference type="ARBA" id="ARBA00022728"/>
    </source>
</evidence>
<evidence type="ECO:0000256" key="7">
    <source>
        <dbReference type="ARBA" id="ARBA00023187"/>
    </source>
</evidence>
<dbReference type="Pfam" id="PF10235">
    <property type="entry name" value="Cript"/>
    <property type="match status" value="1"/>
</dbReference>
<dbReference type="GO" id="GO:0005681">
    <property type="term" value="C:spliceosomal complex"/>
    <property type="evidence" value="ECO:0007669"/>
    <property type="project" value="UniProtKB-KW"/>
</dbReference>
<dbReference type="GO" id="GO:0005737">
    <property type="term" value="C:cytoplasm"/>
    <property type="evidence" value="ECO:0007669"/>
    <property type="project" value="UniProtKB-SubCell"/>
</dbReference>
<evidence type="ECO:0000256" key="8">
    <source>
        <dbReference type="ARBA" id="ARBA00032518"/>
    </source>
</evidence>
<evidence type="ECO:0000256" key="1">
    <source>
        <dbReference type="ARBA" id="ARBA00004496"/>
    </source>
</evidence>
<keyword evidence="6" id="KW-0747">Spliceosome</keyword>
<dbReference type="AlphaFoldDB" id="A0A0K0E7G7"/>
<dbReference type="PANTHER" id="PTHR11805:SF1">
    <property type="entry name" value="CYSTEINE-RICH PDZ-BINDING PROTEIN"/>
    <property type="match status" value="1"/>
</dbReference>
<protein>
    <recommendedName>
        <fullName evidence="3">Cysteine-rich PDZ-binding protein</fullName>
    </recommendedName>
    <alternativeName>
        <fullName evidence="8">Cysteine-rich interactor of PDZ three</fullName>
    </alternativeName>
</protein>
<evidence type="ECO:0000256" key="3">
    <source>
        <dbReference type="ARBA" id="ARBA00018615"/>
    </source>
</evidence>
<dbReference type="InterPro" id="IPR019367">
    <property type="entry name" value="PDZ-binding_CRIPT"/>
</dbReference>
<dbReference type="WBParaSite" id="SSTP_0000544400.1">
    <property type="protein sequence ID" value="SSTP_0000544400.1"/>
    <property type="gene ID" value="SSTP_0000544400"/>
</dbReference>
<dbReference type="GO" id="GO:0008017">
    <property type="term" value="F:microtubule binding"/>
    <property type="evidence" value="ECO:0007669"/>
    <property type="project" value="TreeGrafter"/>
</dbReference>
<dbReference type="GO" id="GO:0008380">
    <property type="term" value="P:RNA splicing"/>
    <property type="evidence" value="ECO:0007669"/>
    <property type="project" value="UniProtKB-KW"/>
</dbReference>
<organism evidence="9">
    <name type="scientific">Strongyloides stercoralis</name>
    <name type="common">Threadworm</name>
    <dbReference type="NCBI Taxonomy" id="6248"/>
    <lineage>
        <taxon>Eukaryota</taxon>
        <taxon>Metazoa</taxon>
        <taxon>Ecdysozoa</taxon>
        <taxon>Nematoda</taxon>
        <taxon>Chromadorea</taxon>
        <taxon>Rhabditida</taxon>
        <taxon>Tylenchina</taxon>
        <taxon>Panagrolaimomorpha</taxon>
        <taxon>Strongyloidoidea</taxon>
        <taxon>Strongyloididae</taxon>
        <taxon>Strongyloides</taxon>
    </lineage>
</organism>
<dbReference type="GO" id="GO:0031122">
    <property type="term" value="P:cytoplasmic microtubule organization"/>
    <property type="evidence" value="ECO:0007669"/>
    <property type="project" value="TreeGrafter"/>
</dbReference>
<accession>A0A0K0E7G7</accession>
<name>A0A0K0E7G7_STRER</name>
<reference evidence="9" key="1">
    <citation type="submission" date="2015-08" db="UniProtKB">
        <authorList>
            <consortium name="WormBaseParasite"/>
        </authorList>
    </citation>
    <scope>IDENTIFICATION</scope>
</reference>
<evidence type="ECO:0000256" key="4">
    <source>
        <dbReference type="ARBA" id="ARBA00022490"/>
    </source>
</evidence>
<comment type="subcellular location">
    <subcellularLocation>
        <location evidence="1">Cytoplasm</location>
    </subcellularLocation>
</comment>
<evidence type="ECO:0000313" key="9">
    <source>
        <dbReference type="WBParaSite" id="SSTP_0000544400.1"/>
    </source>
</evidence>
<evidence type="ECO:0000256" key="2">
    <source>
        <dbReference type="ARBA" id="ARBA00009021"/>
    </source>
</evidence>
<keyword evidence="7" id="KW-0508">mRNA splicing</keyword>
<keyword evidence="4" id="KW-0963">Cytoplasm</keyword>
<dbReference type="STRING" id="6248.A0A0K0E7G7"/>